<evidence type="ECO:0000313" key="2">
    <source>
        <dbReference type="EMBL" id="MBA5247652.1"/>
    </source>
</evidence>
<dbReference type="RefSeq" id="WP_181887744.1">
    <property type="nucleotide sequence ID" value="NZ_CP059472.1"/>
</dbReference>
<reference evidence="2" key="4">
    <citation type="submission" date="2020-07" db="EMBL/GenBank/DDBJ databases">
        <authorList>
            <person name="Yang C."/>
        </authorList>
    </citation>
    <scope>NUCLEOTIDE SEQUENCE</scope>
    <source>
        <strain evidence="2">Cx-624</strain>
    </source>
</reference>
<dbReference type="KEGG" id="cbau:H1R16_05185"/>
<feature type="chain" id="PRO_5044656285" evidence="1">
    <location>
        <begin position="20"/>
        <end position="239"/>
    </location>
</feature>
<evidence type="ECO:0000256" key="1">
    <source>
        <dbReference type="SAM" id="SignalP"/>
    </source>
</evidence>
<evidence type="ECO:0000313" key="3">
    <source>
        <dbReference type="EMBL" id="QMS99401.1"/>
    </source>
</evidence>
<proteinExistence type="predicted"/>
<evidence type="ECO:0000313" key="4">
    <source>
        <dbReference type="Proteomes" id="UP000515349"/>
    </source>
</evidence>
<protein>
    <submittedName>
        <fullName evidence="3">DUF2490 domain-containing protein</fullName>
    </submittedName>
</protein>
<feature type="signal peptide" evidence="1">
    <location>
        <begin position="1"/>
        <end position="19"/>
    </location>
</feature>
<sequence length="239" mass="28319">MKQSLSFLIIMCICASGFAQTNPREHISSFNMTSFTYKHDKNWQAYIELQTRGIEDFVKVDYYEVKGGVGYNIGDHQPFVGIGTYGTYKNSEFFQRETRLWLQYTYSHKLNRLKLDHRLRAEKRLYYFPKTDTEDNTERYRYRLSASLPINKEKLEANTFFLNAFNEIFVGPEEPSFKRNRFLGGVGYVFSRNVSSNLGYMWQREFTADNTRNLHFLYFALNFTLDRMKDVPQSYPVAD</sequence>
<gene>
    <name evidence="3" type="ORF">H1R16_05185</name>
    <name evidence="2" type="ORF">H2507_10775</name>
</gene>
<keyword evidence="5" id="KW-1185">Reference proteome</keyword>
<dbReference type="EMBL" id="CP059472">
    <property type="protein sequence ID" value="QMS99401.1"/>
    <property type="molecule type" value="Genomic_DNA"/>
</dbReference>
<reference evidence="5" key="3">
    <citation type="submission" date="2020-07" db="EMBL/GenBank/DDBJ databases">
        <title>Flavobacterium sp. xlx-214.</title>
        <authorList>
            <person name="Yang C."/>
        </authorList>
    </citation>
    <scope>NUCLEOTIDE SEQUENCE [LARGE SCALE GENOMIC DNA]</scope>
    <source>
        <strain evidence="5">CX-624</strain>
    </source>
</reference>
<name>A0A7D7QFD4_9FLAO</name>
<accession>A0A7D7QFD4</accession>
<dbReference type="Proteomes" id="UP000515349">
    <property type="component" value="Chromosome"/>
</dbReference>
<dbReference type="AlphaFoldDB" id="A0A7D7QFD4"/>
<dbReference type="Proteomes" id="UP000539710">
    <property type="component" value="Unassembled WGS sequence"/>
</dbReference>
<reference evidence="4" key="2">
    <citation type="submission" date="2020-07" db="EMBL/GenBank/DDBJ databases">
        <title>Chryseobacterium sp.cx-624.</title>
        <authorList>
            <person name="Yang C."/>
        </authorList>
    </citation>
    <scope>NUCLEOTIDE SEQUENCE [LARGE SCALE GENOMIC DNA]</scope>
    <source>
        <strain evidence="4">cx-624</strain>
    </source>
</reference>
<dbReference type="Pfam" id="PF10677">
    <property type="entry name" value="DUF2490"/>
    <property type="match status" value="1"/>
</dbReference>
<dbReference type="EMBL" id="JACEUX010000003">
    <property type="protein sequence ID" value="MBA5247652.1"/>
    <property type="molecule type" value="Genomic_DNA"/>
</dbReference>
<organism evidence="3 4">
    <name type="scientific">Marnyiella aurantia</name>
    <dbReference type="NCBI Taxonomy" id="2758037"/>
    <lineage>
        <taxon>Bacteria</taxon>
        <taxon>Pseudomonadati</taxon>
        <taxon>Bacteroidota</taxon>
        <taxon>Flavobacteriia</taxon>
        <taxon>Flavobacteriales</taxon>
        <taxon>Weeksellaceae</taxon>
        <taxon>Marnyiella</taxon>
    </lineage>
</organism>
<evidence type="ECO:0000313" key="5">
    <source>
        <dbReference type="Proteomes" id="UP000539710"/>
    </source>
</evidence>
<reference evidence="3" key="1">
    <citation type="submission" date="2020-07" db="EMBL/GenBank/DDBJ databases">
        <title>Chryseobacterium sp. CX-624.</title>
        <authorList>
            <person name="Yang C."/>
        </authorList>
    </citation>
    <scope>NUCLEOTIDE SEQUENCE</scope>
    <source>
        <strain evidence="3">CX-624</strain>
    </source>
</reference>
<dbReference type="InterPro" id="IPR019619">
    <property type="entry name" value="DUF2490"/>
</dbReference>
<keyword evidence="1" id="KW-0732">Signal</keyword>